<keyword evidence="2 3" id="KW-0040">ANK repeat</keyword>
<dbReference type="Gene3D" id="1.25.40.20">
    <property type="entry name" value="Ankyrin repeat-containing domain"/>
    <property type="match status" value="3"/>
</dbReference>
<sequence length="796" mass="87326">MDLFTTMAGVTSLLESSVRLSGRTSAVIESWPKTPPLIYALHNELSDLIIILDNTRAATEVAIQDIEKEHTELLADLEQPLAEAKAVLTAIENLVADLLEARHARTRWRVLSDHGQTASLKDHLRDVRVMLHDCLLLHNMISLAQLDLKEMHGITRDDGQKSLVEMDTHKIKVETKREIMKGKQERPLSCDIALGLAMPFVERADHKKITATDVEDHKNSVAKVLERIDGQKISSADSTNVHSSKSPSSRGSRGDVAARNAGPVPAVVTSLQAGARALGAISPVSFVMQNRRRATCSPTCPCTCHPRPAQHLWFRSGLLGMLFIGYSGQPAKGPQCNSISCLEQGRTSLEVKYVFPGWFVYYAISATFSRTIQGSPRFELVFKRRIDFFPGTIMLAVKTDDLEALKLCIKLDPDSINCVVPGTGWGPLHIAIELGFIKSTRFLLQQGSDLDQVDDYGRSAGCFFISNLLSGRYEGEMLRQFSDLISTTKYMEDLELSFLGKVVVGICQGDIHKVAKTLTKEELDHKDAIFQMTAVHWAAVRQDDTSLRALLDAGAAPDLDNLTGVRPLSLCLKKGENPAAISCFEALASYGADMNYRDPVIGWQPLHWTCRTNCIQVAKRLVAAGTDVNSRALKPGVNDTPAAALAAWWGSFDVLKFLVDNGADIEADNGVGHTSLVAALLQNQHACLSFLLESGADYLLPELPGENMLHLVAQLGDAETMGIFAAARMRGLDITERNKAGLTPREIFLRRPSTTKVHKIAFEELLGSVETLVEGEDGSADEDEDLFFDAQESKCK</sequence>
<feature type="repeat" description="ANK" evidence="3">
    <location>
        <begin position="423"/>
        <end position="455"/>
    </location>
</feature>
<dbReference type="PANTHER" id="PTHR24198">
    <property type="entry name" value="ANKYRIN REPEAT AND PROTEIN KINASE DOMAIN-CONTAINING PROTEIN"/>
    <property type="match status" value="1"/>
</dbReference>
<evidence type="ECO:0000256" key="1">
    <source>
        <dbReference type="ARBA" id="ARBA00022737"/>
    </source>
</evidence>
<dbReference type="Pfam" id="PF00023">
    <property type="entry name" value="Ank"/>
    <property type="match status" value="1"/>
</dbReference>
<feature type="compositionally biased region" description="Polar residues" evidence="4">
    <location>
        <begin position="233"/>
        <end position="242"/>
    </location>
</feature>
<dbReference type="SMART" id="SM00248">
    <property type="entry name" value="ANK"/>
    <property type="match status" value="7"/>
</dbReference>
<feature type="repeat" description="ANK" evidence="3">
    <location>
        <begin position="601"/>
        <end position="633"/>
    </location>
</feature>
<evidence type="ECO:0000256" key="2">
    <source>
        <dbReference type="ARBA" id="ARBA00023043"/>
    </source>
</evidence>
<evidence type="ECO:0008006" key="7">
    <source>
        <dbReference type="Google" id="ProtNLM"/>
    </source>
</evidence>
<comment type="caution">
    <text evidence="5">The sequence shown here is derived from an EMBL/GenBank/DDBJ whole genome shotgun (WGS) entry which is preliminary data.</text>
</comment>
<dbReference type="PROSITE" id="PS50297">
    <property type="entry name" value="ANK_REP_REGION"/>
    <property type="match status" value="1"/>
</dbReference>
<dbReference type="PANTHER" id="PTHR24198:SF165">
    <property type="entry name" value="ANKYRIN REPEAT-CONTAINING PROTEIN-RELATED"/>
    <property type="match status" value="1"/>
</dbReference>
<feature type="repeat" description="ANK" evidence="3">
    <location>
        <begin position="638"/>
        <end position="670"/>
    </location>
</feature>
<evidence type="ECO:0000256" key="4">
    <source>
        <dbReference type="SAM" id="MobiDB-lite"/>
    </source>
</evidence>
<dbReference type="Proteomes" id="UP001583177">
    <property type="component" value="Unassembled WGS sequence"/>
</dbReference>
<organism evidence="5 6">
    <name type="scientific">Diaporthe australafricana</name>
    <dbReference type="NCBI Taxonomy" id="127596"/>
    <lineage>
        <taxon>Eukaryota</taxon>
        <taxon>Fungi</taxon>
        <taxon>Dikarya</taxon>
        <taxon>Ascomycota</taxon>
        <taxon>Pezizomycotina</taxon>
        <taxon>Sordariomycetes</taxon>
        <taxon>Sordariomycetidae</taxon>
        <taxon>Diaporthales</taxon>
        <taxon>Diaporthaceae</taxon>
        <taxon>Diaporthe</taxon>
    </lineage>
</organism>
<evidence type="ECO:0000313" key="6">
    <source>
        <dbReference type="Proteomes" id="UP001583177"/>
    </source>
</evidence>
<accession>A0ABR3W643</accession>
<feature type="region of interest" description="Disordered" evidence="4">
    <location>
        <begin position="233"/>
        <end position="258"/>
    </location>
</feature>
<evidence type="ECO:0000313" key="5">
    <source>
        <dbReference type="EMBL" id="KAL1854016.1"/>
    </source>
</evidence>
<dbReference type="Pfam" id="PF12796">
    <property type="entry name" value="Ank_2"/>
    <property type="match status" value="1"/>
</dbReference>
<protein>
    <recommendedName>
        <fullName evidence="7">Ankyrin repeat protein</fullName>
    </recommendedName>
</protein>
<dbReference type="PROSITE" id="PS50088">
    <property type="entry name" value="ANK_REPEAT"/>
    <property type="match status" value="3"/>
</dbReference>
<dbReference type="EMBL" id="JAWRVE010000143">
    <property type="protein sequence ID" value="KAL1854016.1"/>
    <property type="molecule type" value="Genomic_DNA"/>
</dbReference>
<reference evidence="5 6" key="1">
    <citation type="journal article" date="2024" name="IMA Fungus">
        <title>IMA Genome - F19 : A genome assembly and annotation guide to empower mycologists, including annotated draft genome sequences of Ceratocystis pirilliformis, Diaporthe australafricana, Fusarium ophioides, Paecilomyces lecythidis, and Sporothrix stenoceras.</title>
        <authorList>
            <person name="Aylward J."/>
            <person name="Wilson A.M."/>
            <person name="Visagie C.M."/>
            <person name="Spraker J."/>
            <person name="Barnes I."/>
            <person name="Buitendag C."/>
            <person name="Ceriani C."/>
            <person name="Del Mar Angel L."/>
            <person name="du Plessis D."/>
            <person name="Fuchs T."/>
            <person name="Gasser K."/>
            <person name="Kramer D."/>
            <person name="Li W."/>
            <person name="Munsamy K."/>
            <person name="Piso A."/>
            <person name="Price J.L."/>
            <person name="Sonnekus B."/>
            <person name="Thomas C."/>
            <person name="van der Nest A."/>
            <person name="van Dijk A."/>
            <person name="van Heerden A."/>
            <person name="van Vuuren N."/>
            <person name="Yilmaz N."/>
            <person name="Duong T.A."/>
            <person name="van der Merwe N.A."/>
            <person name="Wingfield M.J."/>
            <person name="Wingfield B.D."/>
        </authorList>
    </citation>
    <scope>NUCLEOTIDE SEQUENCE [LARGE SCALE GENOMIC DNA]</scope>
    <source>
        <strain evidence="5 6">CMW 18300</strain>
    </source>
</reference>
<dbReference type="InterPro" id="IPR002110">
    <property type="entry name" value="Ankyrin_rpt"/>
</dbReference>
<dbReference type="SUPFAM" id="SSF48403">
    <property type="entry name" value="Ankyrin repeat"/>
    <property type="match status" value="2"/>
</dbReference>
<gene>
    <name evidence="5" type="ORF">Daus18300_011606</name>
</gene>
<keyword evidence="6" id="KW-1185">Reference proteome</keyword>
<proteinExistence type="predicted"/>
<dbReference type="InterPro" id="IPR036770">
    <property type="entry name" value="Ankyrin_rpt-contain_sf"/>
</dbReference>
<keyword evidence="1" id="KW-0677">Repeat</keyword>
<evidence type="ECO:0000256" key="3">
    <source>
        <dbReference type="PROSITE-ProRule" id="PRU00023"/>
    </source>
</evidence>
<name>A0ABR3W643_9PEZI</name>